<evidence type="ECO:0000256" key="2">
    <source>
        <dbReference type="ARBA" id="ARBA00022801"/>
    </source>
</evidence>
<keyword evidence="2" id="KW-0378">Hydrolase</keyword>
<dbReference type="GO" id="GO:0006508">
    <property type="term" value="P:proteolysis"/>
    <property type="evidence" value="ECO:0007669"/>
    <property type="project" value="UniProtKB-KW"/>
</dbReference>
<dbReference type="CDD" id="cd00190">
    <property type="entry name" value="Tryp_SPc"/>
    <property type="match status" value="1"/>
</dbReference>
<accession>A0A0N1PH71</accession>
<dbReference type="GO" id="GO:0004252">
    <property type="term" value="F:serine-type endopeptidase activity"/>
    <property type="evidence" value="ECO:0007669"/>
    <property type="project" value="InterPro"/>
</dbReference>
<dbReference type="Gene3D" id="2.40.10.10">
    <property type="entry name" value="Trypsin-like serine proteases"/>
    <property type="match status" value="3"/>
</dbReference>
<keyword evidence="4" id="KW-1015">Disulfide bond</keyword>
<evidence type="ECO:0000259" key="6">
    <source>
        <dbReference type="PROSITE" id="PS50240"/>
    </source>
</evidence>
<evidence type="ECO:0000256" key="3">
    <source>
        <dbReference type="ARBA" id="ARBA00022825"/>
    </source>
</evidence>
<evidence type="ECO:0000256" key="1">
    <source>
        <dbReference type="ARBA" id="ARBA00022670"/>
    </source>
</evidence>
<dbReference type="PANTHER" id="PTHR24260:SF143">
    <property type="entry name" value="SERINE PROTEASE GD-LIKE PROTEIN"/>
    <property type="match status" value="1"/>
</dbReference>
<evidence type="ECO:0000313" key="8">
    <source>
        <dbReference type="Proteomes" id="UP000053240"/>
    </source>
</evidence>
<dbReference type="AlphaFoldDB" id="A0A0N1PH71"/>
<organism evidence="7 8">
    <name type="scientific">Papilio machaon</name>
    <name type="common">Old World swallowtail butterfly</name>
    <dbReference type="NCBI Taxonomy" id="76193"/>
    <lineage>
        <taxon>Eukaryota</taxon>
        <taxon>Metazoa</taxon>
        <taxon>Ecdysozoa</taxon>
        <taxon>Arthropoda</taxon>
        <taxon>Hexapoda</taxon>
        <taxon>Insecta</taxon>
        <taxon>Pterygota</taxon>
        <taxon>Neoptera</taxon>
        <taxon>Endopterygota</taxon>
        <taxon>Lepidoptera</taxon>
        <taxon>Glossata</taxon>
        <taxon>Ditrysia</taxon>
        <taxon>Papilionoidea</taxon>
        <taxon>Papilionidae</taxon>
        <taxon>Papilioninae</taxon>
        <taxon>Papilio</taxon>
    </lineage>
</organism>
<protein>
    <submittedName>
        <fullName evidence="7">Serine protease gd</fullName>
    </submittedName>
</protein>
<dbReference type="InterPro" id="IPR009003">
    <property type="entry name" value="Peptidase_S1_PA"/>
</dbReference>
<dbReference type="Proteomes" id="UP000053240">
    <property type="component" value="Unassembled WGS sequence"/>
</dbReference>
<feature type="chain" id="PRO_5005879769" evidence="5">
    <location>
        <begin position="17"/>
        <end position="401"/>
    </location>
</feature>
<dbReference type="InterPro" id="IPR051333">
    <property type="entry name" value="CLIP_Serine_Protease"/>
</dbReference>
<dbReference type="EMBL" id="KQ460047">
    <property type="protein sequence ID" value="KPJ17983.1"/>
    <property type="molecule type" value="Genomic_DNA"/>
</dbReference>
<dbReference type="PANTHER" id="PTHR24260">
    <property type="match status" value="1"/>
</dbReference>
<dbReference type="InterPro" id="IPR001254">
    <property type="entry name" value="Trypsin_dom"/>
</dbReference>
<dbReference type="STRING" id="76193.A0A0N1PH71"/>
<dbReference type="InParanoid" id="A0A0N1PH71"/>
<keyword evidence="8" id="KW-1185">Reference proteome</keyword>
<dbReference type="InterPro" id="IPR018114">
    <property type="entry name" value="TRYPSIN_HIS"/>
</dbReference>
<feature type="domain" description="Peptidase S1" evidence="6">
    <location>
        <begin position="175"/>
        <end position="399"/>
    </location>
</feature>
<evidence type="ECO:0000256" key="4">
    <source>
        <dbReference type="ARBA" id="ARBA00023157"/>
    </source>
</evidence>
<name>A0A0N1PH71_PAPMA</name>
<sequence>MKSVIIFLFVIKEIVCQGNWKFVGNPLIHAYPCKNVKDIIISFEPGLPEGKNNVYSVLIDKYIPAFSEIDIQTDSDAILKLADKDKGRLSVYGPDSFNIRITNMTNTISFAVKGPPSGGLPYFQSIKLNSVELCANPKKGYLKKFIKSSGDYNAVTELVGGGTCGRRKVLHTELIVEGEATKAGDWPWHVAIYRLYKREIKYICGGTLLSKNFVLTAAHCASVRGETVIAETLNVVLGKHNLVGGDVAIQEKEVFSVILHENFKYRITLDNDIALLKLRTEVKFTDYVQPACLWSEESHNRYPIKEIYGTVVGWGFDQSNELSSQLRTSACNGDSGGGFFVFTPDIRHDNGSNSPGAWFLKGIVSLTVSKRDARICDPTQYVVFTDVSKYKEWIEKYVQQF</sequence>
<gene>
    <name evidence="7" type="ORF">RR48_02754</name>
</gene>
<evidence type="ECO:0000256" key="5">
    <source>
        <dbReference type="SAM" id="SignalP"/>
    </source>
</evidence>
<keyword evidence="1 7" id="KW-0645">Protease</keyword>
<proteinExistence type="predicted"/>
<dbReference type="PRINTS" id="PR00722">
    <property type="entry name" value="CHYMOTRYPSIN"/>
</dbReference>
<dbReference type="InterPro" id="IPR001314">
    <property type="entry name" value="Peptidase_S1A"/>
</dbReference>
<dbReference type="FunFam" id="2.40.10.10:FF:000060">
    <property type="entry name" value="Acrosin"/>
    <property type="match status" value="1"/>
</dbReference>
<dbReference type="PROSITE" id="PS50240">
    <property type="entry name" value="TRYPSIN_DOM"/>
    <property type="match status" value="1"/>
</dbReference>
<reference evidence="7 8" key="1">
    <citation type="journal article" date="2015" name="Nat. Commun.">
        <title>Outbred genome sequencing and CRISPR/Cas9 gene editing in butterflies.</title>
        <authorList>
            <person name="Li X."/>
            <person name="Fan D."/>
            <person name="Zhang W."/>
            <person name="Liu G."/>
            <person name="Zhang L."/>
            <person name="Zhao L."/>
            <person name="Fang X."/>
            <person name="Chen L."/>
            <person name="Dong Y."/>
            <person name="Chen Y."/>
            <person name="Ding Y."/>
            <person name="Zhao R."/>
            <person name="Feng M."/>
            <person name="Zhu Y."/>
            <person name="Feng Y."/>
            <person name="Jiang X."/>
            <person name="Zhu D."/>
            <person name="Xiang H."/>
            <person name="Feng X."/>
            <person name="Li S."/>
            <person name="Wang J."/>
            <person name="Zhang G."/>
            <person name="Kronforst M.R."/>
            <person name="Wang W."/>
        </authorList>
    </citation>
    <scope>NUCLEOTIDE SEQUENCE [LARGE SCALE GENOMIC DNA]</scope>
    <source>
        <strain evidence="7">Ya'a_city_454_Pm</strain>
        <tissue evidence="7">Whole body</tissue>
    </source>
</reference>
<keyword evidence="3" id="KW-0720">Serine protease</keyword>
<evidence type="ECO:0000313" key="7">
    <source>
        <dbReference type="EMBL" id="KPJ17983.1"/>
    </source>
</evidence>
<dbReference type="SUPFAM" id="SSF50494">
    <property type="entry name" value="Trypsin-like serine proteases"/>
    <property type="match status" value="1"/>
</dbReference>
<feature type="signal peptide" evidence="5">
    <location>
        <begin position="1"/>
        <end position="16"/>
    </location>
</feature>
<dbReference type="PROSITE" id="PS00134">
    <property type="entry name" value="TRYPSIN_HIS"/>
    <property type="match status" value="1"/>
</dbReference>
<dbReference type="InterPro" id="IPR043504">
    <property type="entry name" value="Peptidase_S1_PA_chymotrypsin"/>
</dbReference>
<dbReference type="Pfam" id="PF00089">
    <property type="entry name" value="Trypsin"/>
    <property type="match status" value="1"/>
</dbReference>
<keyword evidence="5" id="KW-0732">Signal</keyword>
<dbReference type="SMART" id="SM00020">
    <property type="entry name" value="Tryp_SPc"/>
    <property type="match status" value="1"/>
</dbReference>